<dbReference type="InterPro" id="IPR053967">
    <property type="entry name" value="LlgE_F_G-like_D1"/>
</dbReference>
<dbReference type="InterPro" id="IPR010930">
    <property type="entry name" value="Flg_bb/hook_C_dom"/>
</dbReference>
<dbReference type="Pfam" id="PF00460">
    <property type="entry name" value="Flg_bb_rod"/>
    <property type="match status" value="1"/>
</dbReference>
<dbReference type="GO" id="GO:0071978">
    <property type="term" value="P:bacterial-type flagellum-dependent swarming motility"/>
    <property type="evidence" value="ECO:0007669"/>
    <property type="project" value="TreeGrafter"/>
</dbReference>
<name>A0A4R3MKL3_9FIRM</name>
<dbReference type="InterPro" id="IPR001444">
    <property type="entry name" value="Flag_bb_rod_N"/>
</dbReference>
<sequence length="251" mass="27909">MVRGLYTAATGMMNQQQRMDIVSNNLANVNTTGFKKDGVVVESFEDVLTLKVNDNNMNTHIGKMNLGVKTGVVFTDFNQGSFMQTHDPFNIAIQGEGFIGISTLDRNGNIVERYTRDGSFVVNNDGELITKDGHQVMGQNGNIVLGHGDVRIDGTGAIYLNDEYIDSLRLVNFDKEDIIKLGDNLYNAREDAEALEFNGQILQGYLEESNVNTIREMVDMINIMRTYEANQKVIQTIDDTLGKAVNEVGRL</sequence>
<keyword evidence="6" id="KW-0966">Cell projection</keyword>
<dbReference type="InterPro" id="IPR020013">
    <property type="entry name" value="Flagellar_FlgE/F/G"/>
</dbReference>
<evidence type="ECO:0000256" key="1">
    <source>
        <dbReference type="ARBA" id="ARBA00009677"/>
    </source>
</evidence>
<keyword evidence="7" id="KW-1185">Reference proteome</keyword>
<evidence type="ECO:0000256" key="2">
    <source>
        <dbReference type="RuleBase" id="RU362116"/>
    </source>
</evidence>
<comment type="similarity">
    <text evidence="1 2">Belongs to the flagella basal body rod proteins family.</text>
</comment>
<keyword evidence="6" id="KW-0282">Flagellum</keyword>
<keyword evidence="2" id="KW-0975">Bacterial flagellum</keyword>
<dbReference type="RefSeq" id="WP_132252886.1">
    <property type="nucleotide sequence ID" value="NZ_SMAL01000007.1"/>
</dbReference>
<feature type="domain" description="Flagellar hook protein FlgE/F/G-like D1" evidence="5">
    <location>
        <begin position="92"/>
        <end position="158"/>
    </location>
</feature>
<dbReference type="Proteomes" id="UP000294902">
    <property type="component" value="Unassembled WGS sequence"/>
</dbReference>
<accession>A0A4R3MKL3</accession>
<comment type="caution">
    <text evidence="6">The sequence shown here is derived from an EMBL/GenBank/DDBJ whole genome shotgun (WGS) entry which is preliminary data.</text>
</comment>
<organism evidence="6 7">
    <name type="scientific">Natranaerovirga pectinivora</name>
    <dbReference type="NCBI Taxonomy" id="682400"/>
    <lineage>
        <taxon>Bacteria</taxon>
        <taxon>Bacillati</taxon>
        <taxon>Bacillota</taxon>
        <taxon>Clostridia</taxon>
        <taxon>Lachnospirales</taxon>
        <taxon>Natranaerovirgaceae</taxon>
        <taxon>Natranaerovirga</taxon>
    </lineage>
</organism>
<dbReference type="EMBL" id="SMAL01000007">
    <property type="protein sequence ID" value="TCT14005.1"/>
    <property type="molecule type" value="Genomic_DNA"/>
</dbReference>
<dbReference type="Pfam" id="PF06429">
    <property type="entry name" value="Flg_bbr_C"/>
    <property type="match status" value="1"/>
</dbReference>
<dbReference type="PANTHER" id="PTHR30435:SF19">
    <property type="entry name" value="FLAGELLAR BASAL-BODY ROD PROTEIN FLGG"/>
    <property type="match status" value="1"/>
</dbReference>
<evidence type="ECO:0000259" key="3">
    <source>
        <dbReference type="Pfam" id="PF00460"/>
    </source>
</evidence>
<dbReference type="PANTHER" id="PTHR30435">
    <property type="entry name" value="FLAGELLAR PROTEIN"/>
    <property type="match status" value="1"/>
</dbReference>
<dbReference type="GO" id="GO:0009425">
    <property type="term" value="C:bacterial-type flagellum basal body"/>
    <property type="evidence" value="ECO:0007669"/>
    <property type="project" value="UniProtKB-SubCell"/>
</dbReference>
<dbReference type="NCBIfam" id="TIGR03506">
    <property type="entry name" value="FlgEFG_subfam"/>
    <property type="match status" value="1"/>
</dbReference>
<evidence type="ECO:0000313" key="7">
    <source>
        <dbReference type="Proteomes" id="UP000294902"/>
    </source>
</evidence>
<reference evidence="6 7" key="1">
    <citation type="submission" date="2019-03" db="EMBL/GenBank/DDBJ databases">
        <title>Genomic Encyclopedia of Type Strains, Phase IV (KMG-IV): sequencing the most valuable type-strain genomes for metagenomic binning, comparative biology and taxonomic classification.</title>
        <authorList>
            <person name="Goeker M."/>
        </authorList>
    </citation>
    <scope>NUCLEOTIDE SEQUENCE [LARGE SCALE GENOMIC DNA]</scope>
    <source>
        <strain evidence="6 7">DSM 24629</strain>
    </source>
</reference>
<evidence type="ECO:0000313" key="6">
    <source>
        <dbReference type="EMBL" id="TCT14005.1"/>
    </source>
</evidence>
<dbReference type="InterPro" id="IPR019776">
    <property type="entry name" value="Flagellar_basal_body_rod_CS"/>
</dbReference>
<evidence type="ECO:0000259" key="4">
    <source>
        <dbReference type="Pfam" id="PF06429"/>
    </source>
</evidence>
<dbReference type="OrthoDB" id="9804559at2"/>
<protein>
    <submittedName>
        <fullName evidence="6">Flagellar basal-body rod protein FlgG</fullName>
    </submittedName>
</protein>
<dbReference type="Pfam" id="PF22692">
    <property type="entry name" value="LlgE_F_G_D1"/>
    <property type="match status" value="1"/>
</dbReference>
<feature type="domain" description="Flagellar basal body rod protein N-terminal" evidence="3">
    <location>
        <begin position="5"/>
        <end position="35"/>
    </location>
</feature>
<evidence type="ECO:0000259" key="5">
    <source>
        <dbReference type="Pfam" id="PF22692"/>
    </source>
</evidence>
<dbReference type="InterPro" id="IPR037925">
    <property type="entry name" value="FlgE/F/G-like"/>
</dbReference>
<gene>
    <name evidence="6" type="ORF">EDC18_10774</name>
</gene>
<dbReference type="SUPFAM" id="SSF117143">
    <property type="entry name" value="Flagellar hook protein flgE"/>
    <property type="match status" value="1"/>
</dbReference>
<proteinExistence type="inferred from homology"/>
<dbReference type="PROSITE" id="PS00588">
    <property type="entry name" value="FLAGELLA_BB_ROD"/>
    <property type="match status" value="1"/>
</dbReference>
<comment type="subcellular location">
    <subcellularLocation>
        <location evidence="2">Bacterial flagellum basal body</location>
    </subcellularLocation>
</comment>
<dbReference type="AlphaFoldDB" id="A0A4R3MKL3"/>
<keyword evidence="6" id="KW-0969">Cilium</keyword>
<feature type="domain" description="Flagellar basal-body/hook protein C-terminal" evidence="4">
    <location>
        <begin position="203"/>
        <end position="246"/>
    </location>
</feature>